<proteinExistence type="inferred from homology"/>
<dbReference type="EMBL" id="RWGY01000051">
    <property type="protein sequence ID" value="TVU06161.1"/>
    <property type="molecule type" value="Genomic_DNA"/>
</dbReference>
<accession>A0A5J9T6L1</accession>
<dbReference type="OrthoDB" id="1893065at2759"/>
<dbReference type="Gramene" id="TVU06161">
    <property type="protein sequence ID" value="TVU06161"/>
    <property type="gene ID" value="EJB05_49360"/>
</dbReference>
<dbReference type="Proteomes" id="UP000324897">
    <property type="component" value="Unassembled WGS sequence"/>
</dbReference>
<dbReference type="AlphaFoldDB" id="A0A5J9T6L1"/>
<comment type="similarity">
    <text evidence="1">Belongs to the LOB domain-containing protein family.</text>
</comment>
<dbReference type="PANTHER" id="PTHR31301:SF186">
    <property type="entry name" value="OS09G0364100 PROTEIN"/>
    <property type="match status" value="1"/>
</dbReference>
<evidence type="ECO:0000256" key="2">
    <source>
        <dbReference type="SAM" id="MobiDB-lite"/>
    </source>
</evidence>
<dbReference type="InterPro" id="IPR004883">
    <property type="entry name" value="LOB"/>
</dbReference>
<comment type="caution">
    <text evidence="4">The sequence shown here is derived from an EMBL/GenBank/DDBJ whole genome shotgun (WGS) entry which is preliminary data.</text>
</comment>
<feature type="region of interest" description="Disordered" evidence="2">
    <location>
        <begin position="20"/>
        <end position="39"/>
    </location>
</feature>
<feature type="domain" description="LOB" evidence="3">
    <location>
        <begin position="44"/>
        <end position="145"/>
    </location>
</feature>
<reference evidence="4 5" key="1">
    <citation type="journal article" date="2019" name="Sci. Rep.">
        <title>A high-quality genome of Eragrostis curvula grass provides insights into Poaceae evolution and supports new strategies to enhance forage quality.</title>
        <authorList>
            <person name="Carballo J."/>
            <person name="Santos B.A.C.M."/>
            <person name="Zappacosta D."/>
            <person name="Garbus I."/>
            <person name="Selva J.P."/>
            <person name="Gallo C.A."/>
            <person name="Diaz A."/>
            <person name="Albertini E."/>
            <person name="Caccamo M."/>
            <person name="Echenique V."/>
        </authorList>
    </citation>
    <scope>NUCLEOTIDE SEQUENCE [LARGE SCALE GENOMIC DNA]</scope>
    <source>
        <strain evidence="5">cv. Victoria</strain>
        <tissue evidence="4">Leaf</tissue>
    </source>
</reference>
<organism evidence="4 5">
    <name type="scientific">Eragrostis curvula</name>
    <name type="common">weeping love grass</name>
    <dbReference type="NCBI Taxonomy" id="38414"/>
    <lineage>
        <taxon>Eukaryota</taxon>
        <taxon>Viridiplantae</taxon>
        <taxon>Streptophyta</taxon>
        <taxon>Embryophyta</taxon>
        <taxon>Tracheophyta</taxon>
        <taxon>Spermatophyta</taxon>
        <taxon>Magnoliopsida</taxon>
        <taxon>Liliopsida</taxon>
        <taxon>Poales</taxon>
        <taxon>Poaceae</taxon>
        <taxon>PACMAD clade</taxon>
        <taxon>Chloridoideae</taxon>
        <taxon>Eragrostideae</taxon>
        <taxon>Eragrostidinae</taxon>
        <taxon>Eragrostis</taxon>
    </lineage>
</organism>
<protein>
    <recommendedName>
        <fullName evidence="3">LOB domain-containing protein</fullName>
    </recommendedName>
</protein>
<evidence type="ECO:0000313" key="4">
    <source>
        <dbReference type="EMBL" id="TVU06161.1"/>
    </source>
</evidence>
<keyword evidence="5" id="KW-1185">Reference proteome</keyword>
<feature type="non-terminal residue" evidence="4">
    <location>
        <position position="1"/>
    </location>
</feature>
<sequence>MTSSSAVSAASHAPLHLHISTTASPSSNSSHRSPGNAGSPSQNQACAACKYQRRKCNADCPLAPYFPADQQRRFLQAHRLFGVSNILKTLRRIRPDLCADAMATLIYQAEVRAQDPVGGCYRIVLALERQLDALRAELAAVHQHLALCRQAAAVPPPPQADDLDVAASSDNHQPPPPPLLINADQEVVDALYANPDTTTILHADQDNQSPEHHHGEQQQLFDYFYYDTTTSGAGAGDDASSKPVVALDINVDTMQKFDYEDGTDDKVVDMAPPAVHQEMPIGQQQQLDINYHIDHKEDDYEMKAGLLVDVFDMRLQAVDVNADDDIDVKVVGMNAGININAVDVNAHVDLNEELHEQEDTKNNITVGEAPQIEVESGNGIGTITSVAYLSGPNTTYASEPLLLINADQEEVVDALYANPDTTTTILHGDHHSPEVHHHGKQQQLFDYFYYDTTGAGDDAISKPVVTLDINAVDVNADDDIDVKAVGVNGGININAVCVNAHVDLNEELREQEDTKNNIAVGVELMGGQHHRPMSMAY</sequence>
<name>A0A5J9T6L1_9POAL</name>
<evidence type="ECO:0000313" key="5">
    <source>
        <dbReference type="Proteomes" id="UP000324897"/>
    </source>
</evidence>
<evidence type="ECO:0000259" key="3">
    <source>
        <dbReference type="PROSITE" id="PS50891"/>
    </source>
</evidence>
<gene>
    <name evidence="4" type="ORF">EJB05_49360</name>
</gene>
<dbReference type="PROSITE" id="PS50891">
    <property type="entry name" value="LOB"/>
    <property type="match status" value="1"/>
</dbReference>
<dbReference type="Pfam" id="PF03195">
    <property type="entry name" value="LOB"/>
    <property type="match status" value="1"/>
</dbReference>
<feature type="region of interest" description="Disordered" evidence="2">
    <location>
        <begin position="156"/>
        <end position="181"/>
    </location>
</feature>
<evidence type="ECO:0000256" key="1">
    <source>
        <dbReference type="ARBA" id="ARBA00005474"/>
    </source>
</evidence>
<dbReference type="PANTHER" id="PTHR31301">
    <property type="entry name" value="LOB DOMAIN-CONTAINING PROTEIN 4-RELATED"/>
    <property type="match status" value="1"/>
</dbReference>
<feature type="compositionally biased region" description="Low complexity" evidence="2">
    <location>
        <begin position="20"/>
        <end position="37"/>
    </location>
</feature>